<dbReference type="AlphaFoldDB" id="A0A8B6F6C8"/>
<name>A0A8B6F6C8_MYTGA</name>
<feature type="region of interest" description="Disordered" evidence="1">
    <location>
        <begin position="1"/>
        <end position="24"/>
    </location>
</feature>
<dbReference type="Proteomes" id="UP000596742">
    <property type="component" value="Unassembled WGS sequence"/>
</dbReference>
<dbReference type="InterPro" id="IPR036534">
    <property type="entry name" value="GAR_dom_sf"/>
</dbReference>
<accession>A0A8B6F6C8</accession>
<proteinExistence type="predicted"/>
<dbReference type="SUPFAM" id="SSF143575">
    <property type="entry name" value="GAS2 domain-like"/>
    <property type="match status" value="1"/>
</dbReference>
<feature type="region of interest" description="Disordered" evidence="1">
    <location>
        <begin position="99"/>
        <end position="139"/>
    </location>
</feature>
<feature type="compositionally biased region" description="Basic and acidic residues" evidence="1">
    <location>
        <begin position="177"/>
        <end position="188"/>
    </location>
</feature>
<evidence type="ECO:0000256" key="1">
    <source>
        <dbReference type="SAM" id="MobiDB-lite"/>
    </source>
</evidence>
<feature type="compositionally biased region" description="Polar residues" evidence="1">
    <location>
        <begin position="1"/>
        <end position="12"/>
    </location>
</feature>
<comment type="caution">
    <text evidence="2">The sequence shown here is derived from an EMBL/GenBank/DDBJ whole genome shotgun (WGS) entry which is preliminary data.</text>
</comment>
<reference evidence="2" key="1">
    <citation type="submission" date="2018-11" db="EMBL/GenBank/DDBJ databases">
        <authorList>
            <person name="Alioto T."/>
            <person name="Alioto T."/>
        </authorList>
    </citation>
    <scope>NUCLEOTIDE SEQUENCE</scope>
</reference>
<evidence type="ECO:0000313" key="3">
    <source>
        <dbReference type="Proteomes" id="UP000596742"/>
    </source>
</evidence>
<organism evidence="2 3">
    <name type="scientific">Mytilus galloprovincialis</name>
    <name type="common">Mediterranean mussel</name>
    <dbReference type="NCBI Taxonomy" id="29158"/>
    <lineage>
        <taxon>Eukaryota</taxon>
        <taxon>Metazoa</taxon>
        <taxon>Spiralia</taxon>
        <taxon>Lophotrochozoa</taxon>
        <taxon>Mollusca</taxon>
        <taxon>Bivalvia</taxon>
        <taxon>Autobranchia</taxon>
        <taxon>Pteriomorphia</taxon>
        <taxon>Mytilida</taxon>
        <taxon>Mytiloidea</taxon>
        <taxon>Mytilidae</taxon>
        <taxon>Mytilinae</taxon>
        <taxon>Mytilus</taxon>
    </lineage>
</organism>
<gene>
    <name evidence="2" type="ORF">MGAL_10B018260</name>
</gene>
<protein>
    <recommendedName>
        <fullName evidence="4">GAR domain-containing protein</fullName>
    </recommendedName>
</protein>
<feature type="region of interest" description="Disordered" evidence="1">
    <location>
        <begin position="163"/>
        <end position="203"/>
    </location>
</feature>
<dbReference type="EMBL" id="UYJE01006235">
    <property type="protein sequence ID" value="VDI44174.1"/>
    <property type="molecule type" value="Genomic_DNA"/>
</dbReference>
<evidence type="ECO:0008006" key="4">
    <source>
        <dbReference type="Google" id="ProtNLM"/>
    </source>
</evidence>
<sequence>MTKTNANVSNPTEKNRREHISRVPKPKYNAWTIESSNEQVAKVDAKNNKFREKVIKVARHPQNRCFYSEDDDKDLVLIMVQNEFQKQYQRIKEVRMKNELNQKDRQQEQNESDNRNIKNVKKESKDPFRDRSKNCSAYKDDTGVNLISKESDELQRLKVDTAKREKTAKKSKFMNETVDRVPSKKTEDSTEDSNDENKDVSASMVHEFKKEQDKFEEKKDVLQSIVDIHDIGVNVAPPHHAHQKVEKYFRVPSKKDCNKVVRVGGGWSDINDYYKRHVPVTRREYNRSSNYKGRSYLSFQSHYKCPPKLKHHSKVKNSASKKVTLN</sequence>
<evidence type="ECO:0000313" key="2">
    <source>
        <dbReference type="EMBL" id="VDI44174.1"/>
    </source>
</evidence>
<dbReference type="OrthoDB" id="6137123at2759"/>
<dbReference type="GO" id="GO:0008017">
    <property type="term" value="F:microtubule binding"/>
    <property type="evidence" value="ECO:0007669"/>
    <property type="project" value="InterPro"/>
</dbReference>
<keyword evidence="3" id="KW-1185">Reference proteome</keyword>